<accession>A0AAD7D0Y2</accession>
<keyword evidence="3" id="KW-1185">Reference proteome</keyword>
<sequence length="207" mass="23040">MLASPGRQCNSLGLADGSIPTTANSTYRPPLSAASDPSRTFEHLYNVYSRTSYEILWLLAELIFLLFTASFDASKDSSLEAARAFNSATATFPLLPCTGGICTSIPQTRTRRKYRPLGHDRLRRSHRRYDPPAPSRHYRNNPLGNHGPRLCGPHLSQVGTLGVFMMVASKRWEATLKMVRTTFVCPFNSTIWVIITHISSIQIPGQC</sequence>
<comment type="caution">
    <text evidence="2">The sequence shown here is derived from an EMBL/GenBank/DDBJ whole genome shotgun (WGS) entry which is preliminary data.</text>
</comment>
<dbReference type="EMBL" id="JARKIE010000161">
    <property type="protein sequence ID" value="KAJ7673545.1"/>
    <property type="molecule type" value="Genomic_DNA"/>
</dbReference>
<evidence type="ECO:0000256" key="1">
    <source>
        <dbReference type="SAM" id="MobiDB-lite"/>
    </source>
</evidence>
<reference evidence="2" key="1">
    <citation type="submission" date="2023-03" db="EMBL/GenBank/DDBJ databases">
        <title>Massive genome expansion in bonnet fungi (Mycena s.s.) driven by repeated elements and novel gene families across ecological guilds.</title>
        <authorList>
            <consortium name="Lawrence Berkeley National Laboratory"/>
            <person name="Harder C.B."/>
            <person name="Miyauchi S."/>
            <person name="Viragh M."/>
            <person name="Kuo A."/>
            <person name="Thoen E."/>
            <person name="Andreopoulos B."/>
            <person name="Lu D."/>
            <person name="Skrede I."/>
            <person name="Drula E."/>
            <person name="Henrissat B."/>
            <person name="Morin E."/>
            <person name="Kohler A."/>
            <person name="Barry K."/>
            <person name="LaButti K."/>
            <person name="Morin E."/>
            <person name="Salamov A."/>
            <person name="Lipzen A."/>
            <person name="Mereny Z."/>
            <person name="Hegedus B."/>
            <person name="Baldrian P."/>
            <person name="Stursova M."/>
            <person name="Weitz H."/>
            <person name="Taylor A."/>
            <person name="Grigoriev I.V."/>
            <person name="Nagy L.G."/>
            <person name="Martin F."/>
            <person name="Kauserud H."/>
        </authorList>
    </citation>
    <scope>NUCLEOTIDE SEQUENCE</scope>
    <source>
        <strain evidence="2">CBHHK067</strain>
    </source>
</reference>
<feature type="region of interest" description="Disordered" evidence="1">
    <location>
        <begin position="123"/>
        <end position="145"/>
    </location>
</feature>
<proteinExistence type="predicted"/>
<organism evidence="2 3">
    <name type="scientific">Mycena rosella</name>
    <name type="common">Pink bonnet</name>
    <name type="synonym">Agaricus rosellus</name>
    <dbReference type="NCBI Taxonomy" id="1033263"/>
    <lineage>
        <taxon>Eukaryota</taxon>
        <taxon>Fungi</taxon>
        <taxon>Dikarya</taxon>
        <taxon>Basidiomycota</taxon>
        <taxon>Agaricomycotina</taxon>
        <taxon>Agaricomycetes</taxon>
        <taxon>Agaricomycetidae</taxon>
        <taxon>Agaricales</taxon>
        <taxon>Marasmiineae</taxon>
        <taxon>Mycenaceae</taxon>
        <taxon>Mycena</taxon>
    </lineage>
</organism>
<name>A0AAD7D0Y2_MYCRO</name>
<protein>
    <submittedName>
        <fullName evidence="2">Uncharacterized protein</fullName>
    </submittedName>
</protein>
<evidence type="ECO:0000313" key="2">
    <source>
        <dbReference type="EMBL" id="KAJ7673545.1"/>
    </source>
</evidence>
<gene>
    <name evidence="2" type="ORF">B0H17DRAFT_169620</name>
</gene>
<evidence type="ECO:0000313" key="3">
    <source>
        <dbReference type="Proteomes" id="UP001221757"/>
    </source>
</evidence>
<dbReference type="Proteomes" id="UP001221757">
    <property type="component" value="Unassembled WGS sequence"/>
</dbReference>
<feature type="region of interest" description="Disordered" evidence="1">
    <location>
        <begin position="13"/>
        <end position="32"/>
    </location>
</feature>
<dbReference type="AlphaFoldDB" id="A0AAD7D0Y2"/>